<evidence type="ECO:0000313" key="3">
    <source>
        <dbReference type="EMBL" id="TQV67353.1"/>
    </source>
</evidence>
<dbReference type="PANTHER" id="PTHR44051">
    <property type="entry name" value="GLUTATHIONE S-TRANSFERASE-RELATED"/>
    <property type="match status" value="1"/>
</dbReference>
<dbReference type="PANTHER" id="PTHR44051:SF8">
    <property type="entry name" value="GLUTATHIONE S-TRANSFERASE GSTA"/>
    <property type="match status" value="1"/>
</dbReference>
<dbReference type="AlphaFoldDB" id="A0A545SQV4"/>
<dbReference type="SFLD" id="SFLDS00019">
    <property type="entry name" value="Glutathione_Transferase_(cytos"/>
    <property type="match status" value="1"/>
</dbReference>
<dbReference type="InterPro" id="IPR004045">
    <property type="entry name" value="Glutathione_S-Trfase_N"/>
</dbReference>
<dbReference type="CDD" id="cd00299">
    <property type="entry name" value="GST_C_family"/>
    <property type="match status" value="1"/>
</dbReference>
<evidence type="ECO:0000313" key="4">
    <source>
        <dbReference type="Proteomes" id="UP000315816"/>
    </source>
</evidence>
<dbReference type="OrthoDB" id="9794721at2"/>
<feature type="domain" description="GST N-terminal" evidence="1">
    <location>
        <begin position="1"/>
        <end position="82"/>
    </location>
</feature>
<dbReference type="SFLD" id="SFLDG00358">
    <property type="entry name" value="Main_(cytGST)"/>
    <property type="match status" value="1"/>
</dbReference>
<comment type="caution">
    <text evidence="3">The sequence shown here is derived from an EMBL/GenBank/DDBJ whole genome shotgun (WGS) entry which is preliminary data.</text>
</comment>
<dbReference type="Pfam" id="PF13417">
    <property type="entry name" value="GST_N_3"/>
    <property type="match status" value="1"/>
</dbReference>
<dbReference type="Gene3D" id="1.20.1050.10">
    <property type="match status" value="1"/>
</dbReference>
<dbReference type="CDD" id="cd00570">
    <property type="entry name" value="GST_N_family"/>
    <property type="match status" value="1"/>
</dbReference>
<accession>A0A545SQV4</accession>
<organism evidence="3 4">
    <name type="scientific">Aliiroseovarius halocynthiae</name>
    <dbReference type="NCBI Taxonomy" id="985055"/>
    <lineage>
        <taxon>Bacteria</taxon>
        <taxon>Pseudomonadati</taxon>
        <taxon>Pseudomonadota</taxon>
        <taxon>Alphaproteobacteria</taxon>
        <taxon>Rhodobacterales</taxon>
        <taxon>Paracoccaceae</taxon>
        <taxon>Aliiroseovarius</taxon>
    </lineage>
</organism>
<dbReference type="EMBL" id="VICH01000006">
    <property type="protein sequence ID" value="TQV67353.1"/>
    <property type="molecule type" value="Genomic_DNA"/>
</dbReference>
<dbReference type="InterPro" id="IPR040079">
    <property type="entry name" value="Glutathione_S-Trfase"/>
</dbReference>
<dbReference type="SUPFAM" id="SSF47616">
    <property type="entry name" value="GST C-terminal domain-like"/>
    <property type="match status" value="1"/>
</dbReference>
<dbReference type="InterPro" id="IPR036282">
    <property type="entry name" value="Glutathione-S-Trfase_C_sf"/>
</dbReference>
<gene>
    <name evidence="3" type="ORF">FIL88_08980</name>
</gene>
<dbReference type="InterPro" id="IPR010987">
    <property type="entry name" value="Glutathione-S-Trfase_C-like"/>
</dbReference>
<dbReference type="SUPFAM" id="SSF52833">
    <property type="entry name" value="Thioredoxin-like"/>
    <property type="match status" value="1"/>
</dbReference>
<keyword evidence="3" id="KW-0808">Transferase</keyword>
<feature type="domain" description="GST C-terminal" evidence="2">
    <location>
        <begin position="87"/>
        <end position="232"/>
    </location>
</feature>
<protein>
    <submittedName>
        <fullName evidence="3">Glutathione S-transferase family protein</fullName>
    </submittedName>
</protein>
<evidence type="ECO:0000259" key="2">
    <source>
        <dbReference type="PROSITE" id="PS50405"/>
    </source>
</evidence>
<evidence type="ECO:0000259" key="1">
    <source>
        <dbReference type="PROSITE" id="PS50404"/>
    </source>
</evidence>
<dbReference type="RefSeq" id="WP_142853517.1">
    <property type="nucleotide sequence ID" value="NZ_FXWW01000002.1"/>
</dbReference>
<dbReference type="Proteomes" id="UP000315816">
    <property type="component" value="Unassembled WGS sequence"/>
</dbReference>
<dbReference type="InterPro" id="IPR036249">
    <property type="entry name" value="Thioredoxin-like_sf"/>
</dbReference>
<dbReference type="GO" id="GO:0016740">
    <property type="term" value="F:transferase activity"/>
    <property type="evidence" value="ECO:0007669"/>
    <property type="project" value="UniProtKB-KW"/>
</dbReference>
<keyword evidence="4" id="KW-1185">Reference proteome</keyword>
<sequence length="232" mass="25402">MTPTLYHFSGAPRSWRVLLAFAFKGLKLEHQLLSYANGDHRTETFLELNPRGTTPVLTIGTTKLRDSIAILAWLDHAYPETPLFGATPDEAAEIWQIAMECTEFLREASHVLLLQAFASNGKPPSQGSPEHATLQTGAELMHAECRYLEKLLSDGRPFLAGDAPTAADAIAYPEIRLMERAVTTKHELMAGIGFGDPPALYPLTAAWKARLSAMPEVAATLPEHWNVGQEAA</sequence>
<proteinExistence type="predicted"/>
<name>A0A545SQV4_9RHOB</name>
<dbReference type="PROSITE" id="PS50405">
    <property type="entry name" value="GST_CTER"/>
    <property type="match status" value="1"/>
</dbReference>
<reference evidence="3 4" key="1">
    <citation type="submission" date="2019-06" db="EMBL/GenBank/DDBJ databases">
        <title>A novel species of marine bacteria.</title>
        <authorList>
            <person name="Wang Y."/>
        </authorList>
    </citation>
    <scope>NUCLEOTIDE SEQUENCE [LARGE SCALE GENOMIC DNA]</scope>
    <source>
        <strain evidence="3 4">MA1-10</strain>
    </source>
</reference>
<dbReference type="PROSITE" id="PS50404">
    <property type="entry name" value="GST_NTER"/>
    <property type="match status" value="1"/>
</dbReference>
<dbReference type="Gene3D" id="3.40.30.10">
    <property type="entry name" value="Glutaredoxin"/>
    <property type="match status" value="1"/>
</dbReference>